<feature type="transmembrane region" description="Helical" evidence="13">
    <location>
        <begin position="17"/>
        <end position="40"/>
    </location>
</feature>
<keyword evidence="12" id="KW-0961">Cell wall biogenesis/degradation</keyword>
<evidence type="ECO:0000313" key="17">
    <source>
        <dbReference type="Proteomes" id="UP000317691"/>
    </source>
</evidence>
<evidence type="ECO:0000259" key="14">
    <source>
        <dbReference type="Pfam" id="PF00905"/>
    </source>
</evidence>
<dbReference type="InterPro" id="IPR036138">
    <property type="entry name" value="PBP_dimer_sf"/>
</dbReference>
<dbReference type="GO" id="GO:0071972">
    <property type="term" value="F:peptidoglycan L,D-transpeptidase activity"/>
    <property type="evidence" value="ECO:0007669"/>
    <property type="project" value="TreeGrafter"/>
</dbReference>
<dbReference type="GO" id="GO:0008658">
    <property type="term" value="F:penicillin binding"/>
    <property type="evidence" value="ECO:0007669"/>
    <property type="project" value="InterPro"/>
</dbReference>
<feature type="domain" description="Penicillin-binding protein transpeptidase" evidence="14">
    <location>
        <begin position="271"/>
        <end position="598"/>
    </location>
</feature>
<dbReference type="InterPro" id="IPR001460">
    <property type="entry name" value="PCN-bd_Tpept"/>
</dbReference>
<feature type="domain" description="Penicillin-binding protein dimerisation" evidence="15">
    <location>
        <begin position="59"/>
        <end position="231"/>
    </location>
</feature>
<gene>
    <name evidence="16" type="primary">mrdA</name>
    <name evidence="16" type="ORF">E6K79_09725</name>
</gene>
<keyword evidence="8" id="KW-0133">Cell shape</keyword>
<dbReference type="InterPro" id="IPR017790">
    <property type="entry name" value="Penicillin-binding_protein_2"/>
</dbReference>
<dbReference type="EMBL" id="VBOZ01000029">
    <property type="protein sequence ID" value="TMQ63895.1"/>
    <property type="molecule type" value="Genomic_DNA"/>
</dbReference>
<name>A0A538TJU8_UNCEI</name>
<keyword evidence="10 13" id="KW-1133">Transmembrane helix</keyword>
<evidence type="ECO:0000256" key="4">
    <source>
        <dbReference type="ARBA" id="ARBA00022519"/>
    </source>
</evidence>
<keyword evidence="7 16" id="KW-0378">Hydrolase</keyword>
<evidence type="ECO:0000256" key="8">
    <source>
        <dbReference type="ARBA" id="ARBA00022960"/>
    </source>
</evidence>
<dbReference type="GO" id="GO:0009252">
    <property type="term" value="P:peptidoglycan biosynthetic process"/>
    <property type="evidence" value="ECO:0007669"/>
    <property type="project" value="UniProtKB-KW"/>
</dbReference>
<dbReference type="InterPro" id="IPR012338">
    <property type="entry name" value="Beta-lactam/transpept-like"/>
</dbReference>
<proteinExistence type="predicted"/>
<dbReference type="Gene3D" id="3.90.1310.10">
    <property type="entry name" value="Penicillin-binding protein 2a (Domain 2)"/>
    <property type="match status" value="1"/>
</dbReference>
<keyword evidence="4" id="KW-0997">Cell inner membrane</keyword>
<dbReference type="SUPFAM" id="SSF56519">
    <property type="entry name" value="Penicillin binding protein dimerisation domain"/>
    <property type="match status" value="1"/>
</dbReference>
<evidence type="ECO:0000313" key="16">
    <source>
        <dbReference type="EMBL" id="TMQ63895.1"/>
    </source>
</evidence>
<dbReference type="PANTHER" id="PTHR30627:SF2">
    <property type="entry name" value="PEPTIDOGLYCAN D,D-TRANSPEPTIDASE MRDA"/>
    <property type="match status" value="1"/>
</dbReference>
<evidence type="ECO:0000256" key="12">
    <source>
        <dbReference type="ARBA" id="ARBA00023316"/>
    </source>
</evidence>
<evidence type="ECO:0000256" key="9">
    <source>
        <dbReference type="ARBA" id="ARBA00022984"/>
    </source>
</evidence>
<reference evidence="16 17" key="1">
    <citation type="journal article" date="2019" name="Nat. Microbiol.">
        <title>Mediterranean grassland soil C-N compound turnover is dependent on rainfall and depth, and is mediated by genomically divergent microorganisms.</title>
        <authorList>
            <person name="Diamond S."/>
            <person name="Andeer P.F."/>
            <person name="Li Z."/>
            <person name="Crits-Christoph A."/>
            <person name="Burstein D."/>
            <person name="Anantharaman K."/>
            <person name="Lane K.R."/>
            <person name="Thomas B.C."/>
            <person name="Pan C."/>
            <person name="Northen T.R."/>
            <person name="Banfield J.F."/>
        </authorList>
    </citation>
    <scope>NUCLEOTIDE SEQUENCE [LARGE SCALE GENOMIC DNA]</scope>
    <source>
        <strain evidence="16">WS_9</strain>
    </source>
</reference>
<comment type="caution">
    <text evidence="16">The sequence shown here is derived from an EMBL/GenBank/DDBJ whole genome shotgun (WGS) entry which is preliminary data.</text>
</comment>
<dbReference type="Proteomes" id="UP000317691">
    <property type="component" value="Unassembled WGS sequence"/>
</dbReference>
<dbReference type="Pfam" id="PF00905">
    <property type="entry name" value="Transpeptidase"/>
    <property type="match status" value="1"/>
</dbReference>
<dbReference type="InterPro" id="IPR050515">
    <property type="entry name" value="Beta-lactam/transpept"/>
</dbReference>
<dbReference type="GO" id="GO:0071555">
    <property type="term" value="P:cell wall organization"/>
    <property type="evidence" value="ECO:0007669"/>
    <property type="project" value="UniProtKB-KW"/>
</dbReference>
<keyword evidence="11 13" id="KW-0472">Membrane</keyword>
<organism evidence="16 17">
    <name type="scientific">Eiseniibacteriota bacterium</name>
    <dbReference type="NCBI Taxonomy" id="2212470"/>
    <lineage>
        <taxon>Bacteria</taxon>
        <taxon>Candidatus Eiseniibacteriota</taxon>
    </lineage>
</organism>
<evidence type="ECO:0000256" key="10">
    <source>
        <dbReference type="ARBA" id="ARBA00022989"/>
    </source>
</evidence>
<comment type="subcellular location">
    <subcellularLocation>
        <location evidence="2">Cell membrane</location>
    </subcellularLocation>
    <subcellularLocation>
        <location evidence="1">Membrane</location>
        <topology evidence="1">Single-pass membrane protein</topology>
    </subcellularLocation>
</comment>
<evidence type="ECO:0000256" key="6">
    <source>
        <dbReference type="ARBA" id="ARBA00022692"/>
    </source>
</evidence>
<evidence type="ECO:0000256" key="1">
    <source>
        <dbReference type="ARBA" id="ARBA00004167"/>
    </source>
</evidence>
<dbReference type="PANTHER" id="PTHR30627">
    <property type="entry name" value="PEPTIDOGLYCAN D,D-TRANSPEPTIDASE"/>
    <property type="match status" value="1"/>
</dbReference>
<dbReference type="Gene3D" id="3.30.1390.30">
    <property type="entry name" value="Penicillin-binding protein 2a, domain 3"/>
    <property type="match status" value="1"/>
</dbReference>
<dbReference type="Pfam" id="PF03717">
    <property type="entry name" value="PBP_dimer"/>
    <property type="match status" value="1"/>
</dbReference>
<accession>A0A538TJU8</accession>
<protein>
    <submittedName>
        <fullName evidence="16">Penicillin-binding protein 2</fullName>
        <ecNumber evidence="16">3.4.16.4</ecNumber>
    </submittedName>
</protein>
<keyword evidence="16" id="KW-0121">Carboxypeptidase</keyword>
<evidence type="ECO:0000256" key="3">
    <source>
        <dbReference type="ARBA" id="ARBA00022475"/>
    </source>
</evidence>
<dbReference type="GO" id="GO:0008360">
    <property type="term" value="P:regulation of cell shape"/>
    <property type="evidence" value="ECO:0007669"/>
    <property type="project" value="UniProtKB-KW"/>
</dbReference>
<evidence type="ECO:0000256" key="13">
    <source>
        <dbReference type="SAM" id="Phobius"/>
    </source>
</evidence>
<dbReference type="Gene3D" id="3.40.710.10">
    <property type="entry name" value="DD-peptidase/beta-lactamase superfamily"/>
    <property type="match status" value="1"/>
</dbReference>
<evidence type="ECO:0000256" key="11">
    <source>
        <dbReference type="ARBA" id="ARBA00023136"/>
    </source>
</evidence>
<dbReference type="EC" id="3.4.16.4" evidence="16"/>
<dbReference type="NCBIfam" id="TIGR03423">
    <property type="entry name" value="pbp2_mrdA"/>
    <property type="match status" value="1"/>
</dbReference>
<dbReference type="GO" id="GO:0009002">
    <property type="term" value="F:serine-type D-Ala-D-Ala carboxypeptidase activity"/>
    <property type="evidence" value="ECO:0007669"/>
    <property type="project" value="UniProtKB-EC"/>
</dbReference>
<dbReference type="GO" id="GO:0006508">
    <property type="term" value="P:proteolysis"/>
    <property type="evidence" value="ECO:0007669"/>
    <property type="project" value="UniProtKB-KW"/>
</dbReference>
<evidence type="ECO:0000256" key="5">
    <source>
        <dbReference type="ARBA" id="ARBA00022670"/>
    </source>
</evidence>
<dbReference type="InterPro" id="IPR005311">
    <property type="entry name" value="PBP_dimer"/>
</dbReference>
<dbReference type="AlphaFoldDB" id="A0A538TJU8"/>
<evidence type="ECO:0000256" key="2">
    <source>
        <dbReference type="ARBA" id="ARBA00004236"/>
    </source>
</evidence>
<evidence type="ECO:0000259" key="15">
    <source>
        <dbReference type="Pfam" id="PF03717"/>
    </source>
</evidence>
<sequence length="615" mass="67513">MAYDPESHVNAQRRERVFTILVAAIFGMVLLRLFSLQVLAGTRYRELSEENRIRVEVLTAPRGEIRDRKGRLMTDNVPSFTVTIDPYEKTYVSNQGYLDSTLVRLSGILGVDPEELIDKVKKERKQSFLVIRLKRNADLKSVAYVSEHRAELPGVEVEAEPLRRYPYGLFASHLLGYVGEISDKELEDPRFATSYMRGDLIGRAGIERQYESYLRGVDGKRFVEVNAMGRKAELLGNKHPILPKRGADVTLSIDLDLQRAAEQAFQPGTRGAVVALDPRTGEVLALASKPNYDPNEFSTGITQARWNEMSQGGNYPLFNRAIQAAYPPGSTLKPFVALAGLDMHAISSTTTFQEPCYGYFQFGRRRFGCWEKTGHGLLSLRDAIKHSCDVYFYQLGVRSGLGRISDFMKRLTASERTGIDLPQERRGLFPDPAWYDRRYGAGRWSKGLVLNLAIGQGEVSLTPIKLVQLTAVIASNGLLFRPHLLRQVTRDGVDIPHAVPLEDSLRSDLGLSQGDLVAVRSAMVAVVNEGGGTGGQARVDSVIVAGKTGTAQNPHGNDHALFICFAPAANPVIAVAVLVENAGHGSSAAAPLAQKVLQAYFHPAKPESAAVIAGN</sequence>
<keyword evidence="6 13" id="KW-0812">Transmembrane</keyword>
<evidence type="ECO:0000256" key="7">
    <source>
        <dbReference type="ARBA" id="ARBA00022801"/>
    </source>
</evidence>
<keyword evidence="9" id="KW-0573">Peptidoglycan synthesis</keyword>
<keyword evidence="5" id="KW-0645">Protease</keyword>
<dbReference type="GO" id="GO:0005886">
    <property type="term" value="C:plasma membrane"/>
    <property type="evidence" value="ECO:0007669"/>
    <property type="project" value="UniProtKB-SubCell"/>
</dbReference>
<keyword evidence="3" id="KW-1003">Cell membrane</keyword>
<dbReference type="SUPFAM" id="SSF56601">
    <property type="entry name" value="beta-lactamase/transpeptidase-like"/>
    <property type="match status" value="1"/>
</dbReference>